<dbReference type="Proteomes" id="UP000326837">
    <property type="component" value="Chromosome"/>
</dbReference>
<evidence type="ECO:0000256" key="1">
    <source>
        <dbReference type="SAM" id="MobiDB-lite"/>
    </source>
</evidence>
<keyword evidence="2" id="KW-0472">Membrane</keyword>
<evidence type="ECO:0000256" key="2">
    <source>
        <dbReference type="SAM" id="Phobius"/>
    </source>
</evidence>
<organism evidence="3 4">
    <name type="scientific">Lacipirellula parvula</name>
    <dbReference type="NCBI Taxonomy" id="2650471"/>
    <lineage>
        <taxon>Bacteria</taxon>
        <taxon>Pseudomonadati</taxon>
        <taxon>Planctomycetota</taxon>
        <taxon>Planctomycetia</taxon>
        <taxon>Pirellulales</taxon>
        <taxon>Lacipirellulaceae</taxon>
        <taxon>Lacipirellula</taxon>
    </lineage>
</organism>
<name>A0A5K7XI82_9BACT</name>
<accession>A0A5K7XI82</accession>
<sequence length="198" mass="20846">MSAANHAAAAPAEAPVKRGPGVMTLIKALAFISVIVLIEVAAATALLPSAEDTRQTGVQLNAAARGAVAESAEAAEESVHADPSDHAEAAHQPTVEQSMGLYHVIAFNPATGASMSVDFELFGVVLAADEAEFSERFGLHSKRLNEQVTIAIRGMESADFTDPGLGLIKRVVLEKVNRALGKPLVREAVFSEFAFIER</sequence>
<keyword evidence="2" id="KW-1133">Transmembrane helix</keyword>
<dbReference type="RefSeq" id="WP_152099661.1">
    <property type="nucleotide sequence ID" value="NZ_AP021861.1"/>
</dbReference>
<evidence type="ECO:0008006" key="5">
    <source>
        <dbReference type="Google" id="ProtNLM"/>
    </source>
</evidence>
<feature type="compositionally biased region" description="Basic and acidic residues" evidence="1">
    <location>
        <begin position="77"/>
        <end position="89"/>
    </location>
</feature>
<dbReference type="AlphaFoldDB" id="A0A5K7XI82"/>
<dbReference type="KEGG" id="lpav:PLANPX_3618"/>
<reference evidence="4" key="1">
    <citation type="submission" date="2019-10" db="EMBL/GenBank/DDBJ databases">
        <title>Lacipirellula parvula gen. nov., sp. nov., representing a lineage of planctomycetes widespread in freshwater anoxic habitats, and description of the family Lacipirellulaceae.</title>
        <authorList>
            <person name="Dedysh S.N."/>
            <person name="Kulichevskaya I.S."/>
            <person name="Beletsky A.V."/>
            <person name="Rakitin A.L."/>
            <person name="Mardanov A.V."/>
            <person name="Ivanova A.A."/>
            <person name="Saltykova V.X."/>
            <person name="Rijpstra W.I.C."/>
            <person name="Sinninghe Damste J.S."/>
            <person name="Ravin N.V."/>
        </authorList>
    </citation>
    <scope>NUCLEOTIDE SEQUENCE [LARGE SCALE GENOMIC DNA]</scope>
    <source>
        <strain evidence="4">PX69</strain>
    </source>
</reference>
<evidence type="ECO:0000313" key="3">
    <source>
        <dbReference type="EMBL" id="BBO34006.1"/>
    </source>
</evidence>
<gene>
    <name evidence="3" type="ORF">PLANPX_3618</name>
</gene>
<feature type="region of interest" description="Disordered" evidence="1">
    <location>
        <begin position="71"/>
        <end position="91"/>
    </location>
</feature>
<keyword evidence="4" id="KW-1185">Reference proteome</keyword>
<proteinExistence type="predicted"/>
<feature type="transmembrane region" description="Helical" evidence="2">
    <location>
        <begin position="25"/>
        <end position="47"/>
    </location>
</feature>
<protein>
    <recommendedName>
        <fullName evidence="5">Flagellar protein FliL</fullName>
    </recommendedName>
</protein>
<evidence type="ECO:0000313" key="4">
    <source>
        <dbReference type="Proteomes" id="UP000326837"/>
    </source>
</evidence>
<dbReference type="EMBL" id="AP021861">
    <property type="protein sequence ID" value="BBO34006.1"/>
    <property type="molecule type" value="Genomic_DNA"/>
</dbReference>
<keyword evidence="2" id="KW-0812">Transmembrane</keyword>